<gene>
    <name evidence="1" type="ORF">G3580_18735</name>
</gene>
<protein>
    <submittedName>
        <fullName evidence="1">GAF domain-containing protein</fullName>
    </submittedName>
</protein>
<reference evidence="1 2" key="1">
    <citation type="submission" date="2020-02" db="EMBL/GenBank/DDBJ databases">
        <title>Nitrogenibacter mangrovi gen. nov., sp. nov. isolated from mangrove sediment, a denitrifying betaproteobacterium.</title>
        <authorList>
            <person name="Liao H."/>
            <person name="Tian Y."/>
        </authorList>
    </citation>
    <scope>NUCLEOTIDE SEQUENCE [LARGE SCALE GENOMIC DNA]</scope>
    <source>
        <strain evidence="1 2">M9-3-2</strain>
    </source>
</reference>
<dbReference type="SUPFAM" id="SSF55781">
    <property type="entry name" value="GAF domain-like"/>
    <property type="match status" value="2"/>
</dbReference>
<dbReference type="KEGG" id="azq:G3580_18735"/>
<organism evidence="1 2">
    <name type="scientific">Nitrogeniibacter mangrovi</name>
    <dbReference type="NCBI Taxonomy" id="2016596"/>
    <lineage>
        <taxon>Bacteria</taxon>
        <taxon>Pseudomonadati</taxon>
        <taxon>Pseudomonadota</taxon>
        <taxon>Betaproteobacteria</taxon>
        <taxon>Rhodocyclales</taxon>
        <taxon>Zoogloeaceae</taxon>
        <taxon>Nitrogeniibacter</taxon>
    </lineage>
</organism>
<evidence type="ECO:0000313" key="1">
    <source>
        <dbReference type="EMBL" id="QID19932.1"/>
    </source>
</evidence>
<evidence type="ECO:0000313" key="2">
    <source>
        <dbReference type="Proteomes" id="UP000501991"/>
    </source>
</evidence>
<proteinExistence type="predicted"/>
<dbReference type="EMBL" id="CP048836">
    <property type="protein sequence ID" value="QID19932.1"/>
    <property type="molecule type" value="Genomic_DNA"/>
</dbReference>
<accession>A0A6C1B844</accession>
<dbReference type="AlphaFoldDB" id="A0A6C1B844"/>
<keyword evidence="2" id="KW-1185">Reference proteome</keyword>
<dbReference type="InterPro" id="IPR029016">
    <property type="entry name" value="GAF-like_dom_sf"/>
</dbReference>
<dbReference type="Gene3D" id="3.30.450.40">
    <property type="match status" value="2"/>
</dbReference>
<name>A0A6C1B844_9RHOO</name>
<dbReference type="Proteomes" id="UP000501991">
    <property type="component" value="Chromosome"/>
</dbReference>
<sequence length="312" mass="34021">MRTFIRVVEIWTPSRDGTVLEFQDGLYGGLEHFRLVSEKACFGYDEGLPGKAWAQRHPIVLRDLHESYFVRSEAAANAGLTCAVALPIFAGDLLAAVVVFFCGDDAAHVGAIELWHNAPEVSLEMSLVDGYFGHAEGFEWISRHISFRPGFGLPGLVWKQQLPIVMGDLGYSTRFLRAEEALSVGINKGIGLPSPYLDGQHYVITFLSALGTPIAHRFEVWVPDAAHKTLVFEGGDCDRSPGFDHDHYFVRIESGQGALGNVLRTGRPQIGHHVGEGSDPIARSAQRATLDAVVAVPVLHGGRLTAVAAMYF</sequence>